<protein>
    <submittedName>
        <fullName evidence="3">Uncharacterized protein</fullName>
    </submittedName>
</protein>
<keyword evidence="4" id="KW-1185">Reference proteome</keyword>
<dbReference type="Proteomes" id="UP000270094">
    <property type="component" value="Unassembled WGS sequence"/>
</dbReference>
<dbReference type="EMBL" id="UYYB01094442">
    <property type="protein sequence ID" value="VDM74326.1"/>
    <property type="molecule type" value="Genomic_DNA"/>
</dbReference>
<gene>
    <name evidence="3" type="ORF">SVUK_LOCUS9324</name>
</gene>
<feature type="compositionally biased region" description="Basic and acidic residues" evidence="1">
    <location>
        <begin position="20"/>
        <end position="31"/>
    </location>
</feature>
<feature type="transmembrane region" description="Helical" evidence="2">
    <location>
        <begin position="100"/>
        <end position="119"/>
    </location>
</feature>
<evidence type="ECO:0000313" key="3">
    <source>
        <dbReference type="EMBL" id="VDM74326.1"/>
    </source>
</evidence>
<reference evidence="3 4" key="1">
    <citation type="submission" date="2018-11" db="EMBL/GenBank/DDBJ databases">
        <authorList>
            <consortium name="Pathogen Informatics"/>
        </authorList>
    </citation>
    <scope>NUCLEOTIDE SEQUENCE [LARGE SCALE GENOMIC DNA]</scope>
</reference>
<evidence type="ECO:0000256" key="2">
    <source>
        <dbReference type="SAM" id="Phobius"/>
    </source>
</evidence>
<accession>A0A3P7IVU8</accession>
<proteinExistence type="predicted"/>
<dbReference type="AlphaFoldDB" id="A0A3P7IVU8"/>
<feature type="transmembrane region" description="Helical" evidence="2">
    <location>
        <begin position="66"/>
        <end position="88"/>
    </location>
</feature>
<name>A0A3P7IVU8_STRVU</name>
<organism evidence="3 4">
    <name type="scientific">Strongylus vulgaris</name>
    <name type="common">Blood worm</name>
    <dbReference type="NCBI Taxonomy" id="40348"/>
    <lineage>
        <taxon>Eukaryota</taxon>
        <taxon>Metazoa</taxon>
        <taxon>Ecdysozoa</taxon>
        <taxon>Nematoda</taxon>
        <taxon>Chromadorea</taxon>
        <taxon>Rhabditida</taxon>
        <taxon>Rhabditina</taxon>
        <taxon>Rhabditomorpha</taxon>
        <taxon>Strongyloidea</taxon>
        <taxon>Strongylidae</taxon>
        <taxon>Strongylus</taxon>
    </lineage>
</organism>
<evidence type="ECO:0000313" key="4">
    <source>
        <dbReference type="Proteomes" id="UP000270094"/>
    </source>
</evidence>
<evidence type="ECO:0000256" key="1">
    <source>
        <dbReference type="SAM" id="MobiDB-lite"/>
    </source>
</evidence>
<feature type="region of interest" description="Disordered" evidence="1">
    <location>
        <begin position="14"/>
        <end position="36"/>
    </location>
</feature>
<keyword evidence="2" id="KW-0472">Membrane</keyword>
<sequence length="157" mass="18153">MTIRRYKAKILESHPISGGRNERTRQENHNHPRDRRTKILTPLSSDYCLYSCTTSGRHFPSLDHIFVVYNCAPSTLPTIVTVSAIPMLNGRRNQHIVCQITPIDKLFLILLAVAAFFVTKKIRDRRRNHGEYRPQFEELHHAKDLPYLQPPAVEGLI</sequence>
<keyword evidence="2" id="KW-0812">Transmembrane</keyword>
<dbReference type="OrthoDB" id="5851624at2759"/>
<keyword evidence="2" id="KW-1133">Transmembrane helix</keyword>